<dbReference type="GO" id="GO:0016020">
    <property type="term" value="C:membrane"/>
    <property type="evidence" value="ECO:0007669"/>
    <property type="project" value="UniProtKB-SubCell"/>
</dbReference>
<dbReference type="GO" id="GO:0009881">
    <property type="term" value="F:photoreceptor activity"/>
    <property type="evidence" value="ECO:0007669"/>
    <property type="project" value="UniProtKB-KW"/>
</dbReference>
<gene>
    <name evidence="14" type="primary">OpD14</name>
</gene>
<keyword evidence="7" id="KW-0157">Chromophore</keyword>
<evidence type="ECO:0000256" key="5">
    <source>
        <dbReference type="ARBA" id="ARBA00022925"/>
    </source>
</evidence>
<evidence type="ECO:0000256" key="4">
    <source>
        <dbReference type="ARBA" id="ARBA00022692"/>
    </source>
</evidence>
<keyword evidence="2" id="KW-0600">Photoreceptor protein</keyword>
<evidence type="ECO:0000256" key="6">
    <source>
        <dbReference type="ARBA" id="ARBA00022989"/>
    </source>
</evidence>
<keyword evidence="4 12" id="KW-0812">Transmembrane</keyword>
<feature type="transmembrane region" description="Helical" evidence="12">
    <location>
        <begin position="34"/>
        <end position="54"/>
    </location>
</feature>
<evidence type="ECO:0000256" key="2">
    <source>
        <dbReference type="ARBA" id="ARBA00022543"/>
    </source>
</evidence>
<keyword evidence="6 12" id="KW-1133">Transmembrane helix</keyword>
<sequence>MDAEQILLTIIVAFSIFGNTTALYCLAKKKVNNYTILCINLSISETLQSVFGYLPTFFLNKTSQEATLLCKLAAFFTAFPSFASISILTAVAISRVVLLEKPFLSNHGCYKTLFFKIGIASWIYSLFWASLPLMGLSCYTLEATRSRCAINWSPKMLSEKIFLIILVVFIFFLPLLIILVSCLYTARVIHLKFKYFSNTYGKDNIETKRFKSKENKAVSSFIIMVLTFVICWAPYATIGLLSAFTSLAIPVLFLRVAALFSKLSAVVNPIIYYSKDNLYYNLTVAVKFRASFLGKSFLIEDAKKITNNPCNS</sequence>
<evidence type="ECO:0000256" key="1">
    <source>
        <dbReference type="ARBA" id="ARBA00004141"/>
    </source>
</evidence>
<organism evidence="14">
    <name type="scientific">Hydra vulgaris</name>
    <name type="common">Hydra</name>
    <name type="synonym">Hydra attenuata</name>
    <dbReference type="NCBI Taxonomy" id="6087"/>
    <lineage>
        <taxon>Eukaryota</taxon>
        <taxon>Metazoa</taxon>
        <taxon>Cnidaria</taxon>
        <taxon>Hydrozoa</taxon>
        <taxon>Hydroidolina</taxon>
        <taxon>Anthoathecata</taxon>
        <taxon>Aplanulata</taxon>
        <taxon>Hydridae</taxon>
        <taxon>Hydra</taxon>
    </lineage>
</organism>
<dbReference type="OrthoDB" id="5985475at2759"/>
<dbReference type="PROSITE" id="PS50262">
    <property type="entry name" value="G_PROTEIN_RECEP_F1_2"/>
    <property type="match status" value="1"/>
</dbReference>
<protein>
    <submittedName>
        <fullName evidence="14">Opsin</fullName>
    </submittedName>
</protein>
<accession>A0A857GWV3</accession>
<dbReference type="InterPro" id="IPR027430">
    <property type="entry name" value="Retinal_BS"/>
</dbReference>
<proteinExistence type="evidence at transcript level"/>
<feature type="transmembrane region" description="Helical" evidence="12">
    <location>
        <begin position="161"/>
        <end position="186"/>
    </location>
</feature>
<dbReference type="SUPFAM" id="SSF81321">
    <property type="entry name" value="Family A G protein-coupled receptor-like"/>
    <property type="match status" value="1"/>
</dbReference>
<dbReference type="PRINTS" id="PR00237">
    <property type="entry name" value="GPCRRHODOPSN"/>
</dbReference>
<evidence type="ECO:0000313" key="14">
    <source>
        <dbReference type="EMBL" id="QHF16588.1"/>
    </source>
</evidence>
<keyword evidence="5" id="KW-0681">Retinal protein</keyword>
<keyword evidence="8" id="KW-0297">G-protein coupled receptor</keyword>
<feature type="transmembrane region" description="Helical" evidence="12">
    <location>
        <begin position="113"/>
        <end position="131"/>
    </location>
</feature>
<evidence type="ECO:0000256" key="7">
    <source>
        <dbReference type="ARBA" id="ARBA00022991"/>
    </source>
</evidence>
<comment type="subcellular location">
    <subcellularLocation>
        <location evidence="1">Membrane</location>
        <topology evidence="1">Multi-pass membrane protein</topology>
    </subcellularLocation>
</comment>
<name>A0A857GWV3_HYDVU</name>
<dbReference type="GO" id="GO:0007602">
    <property type="term" value="P:phototransduction"/>
    <property type="evidence" value="ECO:0007669"/>
    <property type="project" value="UniProtKB-KW"/>
</dbReference>
<dbReference type="AlphaFoldDB" id="A0A857GWV3"/>
<feature type="transmembrane region" description="Helical" evidence="12">
    <location>
        <begin position="74"/>
        <end position="93"/>
    </location>
</feature>
<dbReference type="OMA" id="ILMEQNI"/>
<dbReference type="Pfam" id="PF00001">
    <property type="entry name" value="7tm_1"/>
    <property type="match status" value="1"/>
</dbReference>
<dbReference type="PROSITE" id="PS00238">
    <property type="entry name" value="OPSIN"/>
    <property type="match status" value="1"/>
</dbReference>
<keyword evidence="10" id="KW-0675">Receptor</keyword>
<dbReference type="InterPro" id="IPR050125">
    <property type="entry name" value="GPCR_opsins"/>
</dbReference>
<evidence type="ECO:0000259" key="13">
    <source>
        <dbReference type="PROSITE" id="PS50262"/>
    </source>
</evidence>
<dbReference type="EMBL" id="MN822268">
    <property type="protein sequence ID" value="QHF16588.1"/>
    <property type="molecule type" value="mRNA"/>
</dbReference>
<dbReference type="InterPro" id="IPR017452">
    <property type="entry name" value="GPCR_Rhodpsn_7TM"/>
</dbReference>
<evidence type="ECO:0000256" key="11">
    <source>
        <dbReference type="ARBA" id="ARBA00023224"/>
    </source>
</evidence>
<keyword evidence="11" id="KW-0807">Transducer</keyword>
<evidence type="ECO:0000256" key="10">
    <source>
        <dbReference type="ARBA" id="ARBA00023170"/>
    </source>
</evidence>
<reference evidence="14" key="1">
    <citation type="journal article" date="2019" name="BMC Genomics">
        <title>Molecular evolution and expression of opsin genes in Hydra vulgaris.</title>
        <authorList>
            <person name="Macias-Munoz A."/>
            <person name="Murad R."/>
            <person name="Mortazavi A."/>
        </authorList>
    </citation>
    <scope>NUCLEOTIDE SEQUENCE</scope>
</reference>
<dbReference type="GO" id="GO:0004930">
    <property type="term" value="F:G protein-coupled receptor activity"/>
    <property type="evidence" value="ECO:0007669"/>
    <property type="project" value="UniProtKB-KW"/>
</dbReference>
<feature type="domain" description="G-protein coupled receptors family 1 profile" evidence="13">
    <location>
        <begin position="8"/>
        <end position="272"/>
    </location>
</feature>
<dbReference type="PANTHER" id="PTHR24240">
    <property type="entry name" value="OPSIN"/>
    <property type="match status" value="1"/>
</dbReference>
<evidence type="ECO:0000256" key="3">
    <source>
        <dbReference type="ARBA" id="ARBA00022606"/>
    </source>
</evidence>
<evidence type="ECO:0000256" key="8">
    <source>
        <dbReference type="ARBA" id="ARBA00023040"/>
    </source>
</evidence>
<dbReference type="InterPro" id="IPR000276">
    <property type="entry name" value="GPCR_Rhodpsn"/>
</dbReference>
<evidence type="ECO:0000256" key="9">
    <source>
        <dbReference type="ARBA" id="ARBA00023136"/>
    </source>
</evidence>
<feature type="transmembrane region" description="Helical" evidence="12">
    <location>
        <begin position="217"/>
        <end position="235"/>
    </location>
</feature>
<feature type="transmembrane region" description="Helical" evidence="12">
    <location>
        <begin position="6"/>
        <end position="27"/>
    </location>
</feature>
<dbReference type="Gene3D" id="1.20.1070.10">
    <property type="entry name" value="Rhodopsin 7-helix transmembrane proteins"/>
    <property type="match status" value="1"/>
</dbReference>
<evidence type="ECO:0000256" key="12">
    <source>
        <dbReference type="SAM" id="Phobius"/>
    </source>
</evidence>
<keyword evidence="9 12" id="KW-0472">Membrane</keyword>
<keyword evidence="3" id="KW-0716">Sensory transduction</keyword>